<name>A0ABN0Y2B5_9ACTN</name>
<accession>A0ABN0Y2B5</accession>
<feature type="region of interest" description="Disordered" evidence="1">
    <location>
        <begin position="1"/>
        <end position="41"/>
    </location>
</feature>
<gene>
    <name evidence="2" type="ORF">GCM10010319_69060</name>
</gene>
<sequence>MRSPRQARLQDGDEGVRSARPEPAPWQTSRPGRPSAMNEKHACHARDLLTRPEGTVASIAELLGISRVFVTQGSVPCL</sequence>
<feature type="compositionally biased region" description="Basic and acidic residues" evidence="1">
    <location>
        <begin position="8"/>
        <end position="20"/>
    </location>
</feature>
<organism evidence="2 3">
    <name type="scientific">Streptomyces blastmyceticus</name>
    <dbReference type="NCBI Taxonomy" id="68180"/>
    <lineage>
        <taxon>Bacteria</taxon>
        <taxon>Bacillati</taxon>
        <taxon>Actinomycetota</taxon>
        <taxon>Actinomycetes</taxon>
        <taxon>Kitasatosporales</taxon>
        <taxon>Streptomycetaceae</taxon>
        <taxon>Streptomyces</taxon>
    </lineage>
</organism>
<dbReference type="EMBL" id="BAAABW010000042">
    <property type="protein sequence ID" value="GAA0380798.1"/>
    <property type="molecule type" value="Genomic_DNA"/>
</dbReference>
<evidence type="ECO:0000313" key="2">
    <source>
        <dbReference type="EMBL" id="GAA0380798.1"/>
    </source>
</evidence>
<reference evidence="2 3" key="1">
    <citation type="journal article" date="2019" name="Int. J. Syst. Evol. Microbiol.">
        <title>The Global Catalogue of Microorganisms (GCM) 10K type strain sequencing project: providing services to taxonomists for standard genome sequencing and annotation.</title>
        <authorList>
            <consortium name="The Broad Institute Genomics Platform"/>
            <consortium name="The Broad Institute Genome Sequencing Center for Infectious Disease"/>
            <person name="Wu L."/>
            <person name="Ma J."/>
        </authorList>
    </citation>
    <scope>NUCLEOTIDE SEQUENCE [LARGE SCALE GENOMIC DNA]</scope>
    <source>
        <strain evidence="2 3">JCM 4565</strain>
    </source>
</reference>
<evidence type="ECO:0000256" key="1">
    <source>
        <dbReference type="SAM" id="MobiDB-lite"/>
    </source>
</evidence>
<comment type="caution">
    <text evidence="2">The sequence shown here is derived from an EMBL/GenBank/DDBJ whole genome shotgun (WGS) entry which is preliminary data.</text>
</comment>
<proteinExistence type="predicted"/>
<protein>
    <submittedName>
        <fullName evidence="2">Uncharacterized protein</fullName>
    </submittedName>
</protein>
<evidence type="ECO:0000313" key="3">
    <source>
        <dbReference type="Proteomes" id="UP001500063"/>
    </source>
</evidence>
<keyword evidence="3" id="KW-1185">Reference proteome</keyword>
<dbReference type="Proteomes" id="UP001500063">
    <property type="component" value="Unassembled WGS sequence"/>
</dbReference>